<keyword evidence="1" id="KW-0812">Transmembrane</keyword>
<feature type="transmembrane region" description="Helical" evidence="1">
    <location>
        <begin position="104"/>
        <end position="124"/>
    </location>
</feature>
<sequence>MAFLGNIVWFVLGGFVVGSLYLLGAIIFFPLLPFLLPMVGYSYWPFGRRPVSRDAVNAYKEANNMPIVDDGFSRASAVIKFLANFVWVFTFGLLLAITHILAGLANLAACIILITIPICLPNALAHFKLAPVALAPFGVTLVPTKLAEDIIAASAARRL</sequence>
<feature type="transmembrane region" description="Helical" evidence="1">
    <location>
        <begin position="77"/>
        <end position="97"/>
    </location>
</feature>
<organism evidence="3 4">
    <name type="scientific">Maricaulis maris</name>
    <dbReference type="NCBI Taxonomy" id="74318"/>
    <lineage>
        <taxon>Bacteria</taxon>
        <taxon>Pseudomonadati</taxon>
        <taxon>Pseudomonadota</taxon>
        <taxon>Alphaproteobacteria</taxon>
        <taxon>Maricaulales</taxon>
        <taxon>Maricaulaceae</taxon>
        <taxon>Maricaulis</taxon>
    </lineage>
</organism>
<keyword evidence="1" id="KW-1133">Transmembrane helix</keyword>
<protein>
    <submittedName>
        <fullName evidence="3">Uncharacterized membrane protein YccF (DUF307 family)</fullName>
    </submittedName>
</protein>
<evidence type="ECO:0000259" key="2">
    <source>
        <dbReference type="Pfam" id="PF03733"/>
    </source>
</evidence>
<dbReference type="AlphaFoldDB" id="A0A495DED2"/>
<gene>
    <name evidence="3" type="ORF">C7435_1469</name>
</gene>
<dbReference type="InterPro" id="IPR005185">
    <property type="entry name" value="YccF"/>
</dbReference>
<dbReference type="EMBL" id="RBIM01000003">
    <property type="protein sequence ID" value="RKR00265.1"/>
    <property type="molecule type" value="Genomic_DNA"/>
</dbReference>
<reference evidence="3 4" key="1">
    <citation type="submission" date="2018-10" db="EMBL/GenBank/DDBJ databases">
        <title>Genomic Encyclopedia of Type Strains, Phase IV (KMG-IV): sequencing the most valuable type-strain genomes for metagenomic binning, comparative biology and taxonomic classification.</title>
        <authorList>
            <person name="Goeker M."/>
        </authorList>
    </citation>
    <scope>NUCLEOTIDE SEQUENCE [LARGE SCALE GENOMIC DNA]</scope>
    <source>
        <strain evidence="3 4">DSM 4734</strain>
    </source>
</reference>
<dbReference type="Pfam" id="PF03733">
    <property type="entry name" value="YccF"/>
    <property type="match status" value="1"/>
</dbReference>
<keyword evidence="1" id="KW-0472">Membrane</keyword>
<feature type="transmembrane region" description="Helical" evidence="1">
    <location>
        <begin position="7"/>
        <end position="36"/>
    </location>
</feature>
<dbReference type="PANTHER" id="PTHR42903">
    <property type="entry name" value="INNER MEMBRANE PROTEIN YCCF"/>
    <property type="match status" value="1"/>
</dbReference>
<dbReference type="RefSeq" id="WP_121210601.1">
    <property type="nucleotide sequence ID" value="NZ_RBIM01000003.1"/>
</dbReference>
<dbReference type="InterPro" id="IPR052937">
    <property type="entry name" value="Inner_membrane_protein"/>
</dbReference>
<evidence type="ECO:0000256" key="1">
    <source>
        <dbReference type="SAM" id="Phobius"/>
    </source>
</evidence>
<dbReference type="Proteomes" id="UP000273675">
    <property type="component" value="Unassembled WGS sequence"/>
</dbReference>
<evidence type="ECO:0000313" key="3">
    <source>
        <dbReference type="EMBL" id="RKR00265.1"/>
    </source>
</evidence>
<name>A0A495DED2_9PROT</name>
<dbReference type="PANTHER" id="PTHR42903:SF1">
    <property type="entry name" value="INNER MEMBRANE PROTEIN YCCF"/>
    <property type="match status" value="1"/>
</dbReference>
<dbReference type="GO" id="GO:0005886">
    <property type="term" value="C:plasma membrane"/>
    <property type="evidence" value="ECO:0007669"/>
    <property type="project" value="TreeGrafter"/>
</dbReference>
<dbReference type="OrthoDB" id="3238663at2"/>
<evidence type="ECO:0000313" key="4">
    <source>
        <dbReference type="Proteomes" id="UP000273675"/>
    </source>
</evidence>
<feature type="domain" description="Inner membrane component" evidence="2">
    <location>
        <begin position="82"/>
        <end position="138"/>
    </location>
</feature>
<accession>A0A495DED2</accession>
<proteinExistence type="predicted"/>
<comment type="caution">
    <text evidence="3">The sequence shown here is derived from an EMBL/GenBank/DDBJ whole genome shotgun (WGS) entry which is preliminary data.</text>
</comment>